<name>A0A2G9HNJ2_9LAMI</name>
<keyword evidence="3" id="KW-1185">Reference proteome</keyword>
<sequence length="187" mass="20862">MSNKVHSHGKVPFSWENKPGVSKAASATWQDHHHHLAPSPKLSPPPCSENNKVSFHHDLRIPLQHPPAARQDHYHHSAPRPKLPPPPCPPENSRVSFRDLQIPLPPCAFQPPSRSSSKKGLKKIDDPFWIAYKEVTKSTRKGGQGLGLTKNMSIFSCKKSSCSVAEDSVVRLSQLPISRSRRHGDYN</sequence>
<gene>
    <name evidence="2" type="ORF">CDL12_08228</name>
</gene>
<dbReference type="PANTHER" id="PTHR33696:SF3">
    <property type="entry name" value="FLZ-TYPE DOMAIN-CONTAINING PROTEIN"/>
    <property type="match status" value="1"/>
</dbReference>
<protein>
    <submittedName>
        <fullName evidence="2">Uncharacterized protein</fullName>
    </submittedName>
</protein>
<dbReference type="EMBL" id="NKXS01001334">
    <property type="protein sequence ID" value="PIN19097.1"/>
    <property type="molecule type" value="Genomic_DNA"/>
</dbReference>
<reference evidence="3" key="1">
    <citation type="journal article" date="2018" name="Gigascience">
        <title>Genome assembly of the Pink Ipe (Handroanthus impetiginosus, Bignoniaceae), a highly valued, ecologically keystone Neotropical timber forest tree.</title>
        <authorList>
            <person name="Silva-Junior O.B."/>
            <person name="Grattapaglia D."/>
            <person name="Novaes E."/>
            <person name="Collevatti R.G."/>
        </authorList>
    </citation>
    <scope>NUCLEOTIDE SEQUENCE [LARGE SCALE GENOMIC DNA]</scope>
    <source>
        <strain evidence="3">cv. UFG-1</strain>
    </source>
</reference>
<evidence type="ECO:0000313" key="2">
    <source>
        <dbReference type="EMBL" id="PIN19097.1"/>
    </source>
</evidence>
<organism evidence="2 3">
    <name type="scientific">Handroanthus impetiginosus</name>
    <dbReference type="NCBI Taxonomy" id="429701"/>
    <lineage>
        <taxon>Eukaryota</taxon>
        <taxon>Viridiplantae</taxon>
        <taxon>Streptophyta</taxon>
        <taxon>Embryophyta</taxon>
        <taxon>Tracheophyta</taxon>
        <taxon>Spermatophyta</taxon>
        <taxon>Magnoliopsida</taxon>
        <taxon>eudicotyledons</taxon>
        <taxon>Gunneridae</taxon>
        <taxon>Pentapetalae</taxon>
        <taxon>asterids</taxon>
        <taxon>lamiids</taxon>
        <taxon>Lamiales</taxon>
        <taxon>Bignoniaceae</taxon>
        <taxon>Crescentiina</taxon>
        <taxon>Tabebuia alliance</taxon>
        <taxon>Handroanthus</taxon>
    </lineage>
</organism>
<comment type="caution">
    <text evidence="2">The sequence shown here is derived from an EMBL/GenBank/DDBJ whole genome shotgun (WGS) entry which is preliminary data.</text>
</comment>
<accession>A0A2G9HNJ2</accession>
<dbReference type="OrthoDB" id="745459at2759"/>
<dbReference type="Proteomes" id="UP000231279">
    <property type="component" value="Unassembled WGS sequence"/>
</dbReference>
<dbReference type="PANTHER" id="PTHR33696">
    <property type="entry name" value="T22J18.15-RELATED"/>
    <property type="match status" value="1"/>
</dbReference>
<feature type="compositionally biased region" description="Pro residues" evidence="1">
    <location>
        <begin position="81"/>
        <end position="90"/>
    </location>
</feature>
<evidence type="ECO:0000313" key="3">
    <source>
        <dbReference type="Proteomes" id="UP000231279"/>
    </source>
</evidence>
<feature type="region of interest" description="Disordered" evidence="1">
    <location>
        <begin position="1"/>
        <end position="53"/>
    </location>
</feature>
<dbReference type="AlphaFoldDB" id="A0A2G9HNJ2"/>
<evidence type="ECO:0000256" key="1">
    <source>
        <dbReference type="SAM" id="MobiDB-lite"/>
    </source>
</evidence>
<proteinExistence type="predicted"/>
<feature type="region of interest" description="Disordered" evidence="1">
    <location>
        <begin position="68"/>
        <end position="95"/>
    </location>
</feature>